<evidence type="ECO:0000313" key="4">
    <source>
        <dbReference type="Proteomes" id="UP000263993"/>
    </source>
</evidence>
<dbReference type="AlphaFoldDB" id="A0A371B923"/>
<proteinExistence type="inferred from homology"/>
<feature type="region of interest" description="Disordered" evidence="2">
    <location>
        <begin position="470"/>
        <end position="492"/>
    </location>
</feature>
<gene>
    <name evidence="3" type="ORF">DXH78_05495</name>
</gene>
<dbReference type="GO" id="GO:0015562">
    <property type="term" value="F:efflux transmembrane transporter activity"/>
    <property type="evidence" value="ECO:0007669"/>
    <property type="project" value="InterPro"/>
</dbReference>
<sequence length="492" mass="53712">MSASTCARASVFGRRSTLWRHKTQLLSLSVLLLLPACASFSPDGGMSVTADIAARHLRKDVVAIRNDEEAEAARAKVDDLLKRTLNADTAVQIALFNNRGLQAAYNELGIAEAQRVQQSLPPNPSISISRLTGAAEIEIERKIAANILALLTLPARAEIATERFHRAQLAAALETLRVASDARKAFYRAVAARQAASLLEQSSAASSTTAELARRMTASGAMNKLDQSRQQLLHTELTTELARARQRATSERERLVRALGVSGKDLAFKLPARLPSLPNRPPSIKTVEDEALKGRVDLKIARSELDSLAKSYGLTKATRFINVLEGDFIDKRKEERTTGEHSHDSGFELTLQVPLFDFGEARAREAEQTYMQAVNRLAQKAVNARSEAREAYRNYRTSYDVAARYQRDVLPLRNTISEELMLRYGAMQIDVFALLTEARQRIAANANAIEALRDFWLASADLQAAVIGGAGASSDSSSNTTAMAGTSEPAGH</sequence>
<dbReference type="InterPro" id="IPR003423">
    <property type="entry name" value="OMP_efflux"/>
</dbReference>
<organism evidence="3 4">
    <name type="scientific">Undibacter mobilis</name>
    <dbReference type="NCBI Taxonomy" id="2292256"/>
    <lineage>
        <taxon>Bacteria</taxon>
        <taxon>Pseudomonadati</taxon>
        <taxon>Pseudomonadota</taxon>
        <taxon>Alphaproteobacteria</taxon>
        <taxon>Hyphomicrobiales</taxon>
        <taxon>Nitrobacteraceae</taxon>
        <taxon>Undibacter</taxon>
    </lineage>
</organism>
<comment type="similarity">
    <text evidence="1">Belongs to the outer membrane factor (OMF) (TC 1.B.17) family.</text>
</comment>
<name>A0A371B923_9BRAD</name>
<dbReference type="PANTHER" id="PTHR30203:SF24">
    <property type="entry name" value="BLR4935 PROTEIN"/>
    <property type="match status" value="1"/>
</dbReference>
<evidence type="ECO:0000256" key="1">
    <source>
        <dbReference type="ARBA" id="ARBA00007613"/>
    </source>
</evidence>
<dbReference type="SUPFAM" id="SSF56954">
    <property type="entry name" value="Outer membrane efflux proteins (OEP)"/>
    <property type="match status" value="1"/>
</dbReference>
<keyword evidence="4" id="KW-1185">Reference proteome</keyword>
<accession>A0A371B923</accession>
<evidence type="ECO:0000313" key="3">
    <source>
        <dbReference type="EMBL" id="RDV04088.1"/>
    </source>
</evidence>
<protein>
    <submittedName>
        <fullName evidence="3">TolC family protein</fullName>
    </submittedName>
</protein>
<dbReference type="Gene3D" id="1.20.1600.10">
    <property type="entry name" value="Outer membrane efflux proteins (OEP)"/>
    <property type="match status" value="1"/>
</dbReference>
<dbReference type="EMBL" id="QRGO01000001">
    <property type="protein sequence ID" value="RDV04088.1"/>
    <property type="molecule type" value="Genomic_DNA"/>
</dbReference>
<dbReference type="InterPro" id="IPR010131">
    <property type="entry name" value="MdtP/NodT-like"/>
</dbReference>
<dbReference type="Proteomes" id="UP000263993">
    <property type="component" value="Unassembled WGS sequence"/>
</dbReference>
<dbReference type="PANTHER" id="PTHR30203">
    <property type="entry name" value="OUTER MEMBRANE CATION EFFLUX PROTEIN"/>
    <property type="match status" value="1"/>
</dbReference>
<evidence type="ECO:0000256" key="2">
    <source>
        <dbReference type="SAM" id="MobiDB-lite"/>
    </source>
</evidence>
<dbReference type="Pfam" id="PF02321">
    <property type="entry name" value="OEP"/>
    <property type="match status" value="1"/>
</dbReference>
<dbReference type="OrthoDB" id="237412at2"/>
<reference evidence="4" key="1">
    <citation type="submission" date="2018-08" db="EMBL/GenBank/DDBJ databases">
        <authorList>
            <person name="Kim S.-J."/>
            <person name="Jung G.-Y."/>
        </authorList>
    </citation>
    <scope>NUCLEOTIDE SEQUENCE [LARGE SCALE GENOMIC DNA]</scope>
    <source>
        <strain evidence="4">GY_H</strain>
    </source>
</reference>
<comment type="caution">
    <text evidence="3">The sequence shown here is derived from an EMBL/GenBank/DDBJ whole genome shotgun (WGS) entry which is preliminary data.</text>
</comment>